<comment type="similarity">
    <text evidence="2">Belongs to the hyi family.</text>
</comment>
<dbReference type="InterPro" id="IPR050417">
    <property type="entry name" value="Sugar_Epim/Isomerase"/>
</dbReference>
<dbReference type="PIRSF" id="PIRSF006241">
    <property type="entry name" value="HyI"/>
    <property type="match status" value="1"/>
</dbReference>
<evidence type="ECO:0000259" key="3">
    <source>
        <dbReference type="Pfam" id="PF01261"/>
    </source>
</evidence>
<feature type="domain" description="Xylose isomerase-like TIM barrel" evidence="3">
    <location>
        <begin position="23"/>
        <end position="241"/>
    </location>
</feature>
<dbReference type="InterPro" id="IPR013022">
    <property type="entry name" value="Xyl_isomerase-like_TIM-brl"/>
</dbReference>
<evidence type="ECO:0000256" key="1">
    <source>
        <dbReference type="ARBA" id="ARBA00023235"/>
    </source>
</evidence>
<dbReference type="EMBL" id="JAAFGS010000011">
    <property type="protein sequence ID" value="NGZ77816.1"/>
    <property type="molecule type" value="Genomic_DNA"/>
</dbReference>
<dbReference type="InterPro" id="IPR036237">
    <property type="entry name" value="Xyl_isomerase-like_sf"/>
</dbReference>
<dbReference type="Pfam" id="PF01261">
    <property type="entry name" value="AP_endonuc_2"/>
    <property type="match status" value="1"/>
</dbReference>
<dbReference type="Gene3D" id="3.20.20.150">
    <property type="entry name" value="Divalent-metal-dependent TIM barrel enzymes"/>
    <property type="match status" value="1"/>
</dbReference>
<evidence type="ECO:0000313" key="5">
    <source>
        <dbReference type="Proteomes" id="UP000800303"/>
    </source>
</evidence>
<name>A0ABX0FDT5_9BACL</name>
<organism evidence="4 5">
    <name type="scientific">Saccharibacillus alkalitolerans</name>
    <dbReference type="NCBI Taxonomy" id="2705290"/>
    <lineage>
        <taxon>Bacteria</taxon>
        <taxon>Bacillati</taxon>
        <taxon>Bacillota</taxon>
        <taxon>Bacilli</taxon>
        <taxon>Bacillales</taxon>
        <taxon>Paenibacillaceae</taxon>
        <taxon>Saccharibacillus</taxon>
    </lineage>
</organism>
<proteinExistence type="inferred from homology"/>
<accession>A0ABX0FDT5</accession>
<dbReference type="PANTHER" id="PTHR43489">
    <property type="entry name" value="ISOMERASE"/>
    <property type="match status" value="1"/>
</dbReference>
<protein>
    <submittedName>
        <fullName evidence="4">TIM barrel protein</fullName>
    </submittedName>
</protein>
<keyword evidence="5" id="KW-1185">Reference proteome</keyword>
<reference evidence="4 5" key="1">
    <citation type="submission" date="2020-01" db="EMBL/GenBank/DDBJ databases">
        <title>Polyphasic characterisation and genomic insights into a novel alkali tolerant bacterium VR-M41.</title>
        <authorList>
            <person name="Vemuluri V.R."/>
        </authorList>
    </citation>
    <scope>NUCLEOTIDE SEQUENCE [LARGE SCALE GENOMIC DNA]</scope>
    <source>
        <strain evidence="4 5">VR-M41</strain>
    </source>
</reference>
<comment type="caution">
    <text evidence="4">The sequence shown here is derived from an EMBL/GenBank/DDBJ whole genome shotgun (WGS) entry which is preliminary data.</text>
</comment>
<gene>
    <name evidence="4" type="ORF">GYN08_21210</name>
</gene>
<dbReference type="SUPFAM" id="SSF51658">
    <property type="entry name" value="Xylose isomerase-like"/>
    <property type="match status" value="1"/>
</dbReference>
<evidence type="ECO:0000256" key="2">
    <source>
        <dbReference type="PIRNR" id="PIRNR006241"/>
    </source>
</evidence>
<dbReference type="PANTHER" id="PTHR43489:SF3">
    <property type="entry name" value="XYLOSE ISOMERASE DOMAIN PROTEIN TIM BARREL"/>
    <property type="match status" value="1"/>
</dbReference>
<evidence type="ECO:0000313" key="4">
    <source>
        <dbReference type="EMBL" id="NGZ77816.1"/>
    </source>
</evidence>
<dbReference type="InterPro" id="IPR026040">
    <property type="entry name" value="HyI-like"/>
</dbReference>
<keyword evidence="1 2" id="KW-0413">Isomerase</keyword>
<sequence length="255" mass="28995">MKLSYNTETLFNGRSIYEALPILHEVGAKAIEFWSWADKDLHRIKELCGEYEMDVASIVVVTDTLLRPDGRSEALEEMEKAAEAARFLGCPTLVHSVGFEVEEQNREDTREILIKGLREAAPLLDKSGVTLAIEPMNTVRDKELAGYFLNTSEEAFRIVREVDHPLVKVCYDFYHVQIMEGNVISRMQNNIHRIAHIQAAGVPGRGELFAGELNYDRIFDFIKQTDYDGYVGIEYFPTHDPLGDLKEIHAKHHTG</sequence>
<dbReference type="Proteomes" id="UP000800303">
    <property type="component" value="Unassembled WGS sequence"/>
</dbReference>
<dbReference type="RefSeq" id="WP_166278959.1">
    <property type="nucleotide sequence ID" value="NZ_JAAFGS010000011.1"/>
</dbReference>